<evidence type="ECO:0000256" key="2">
    <source>
        <dbReference type="SAM" id="Phobius"/>
    </source>
</evidence>
<gene>
    <name evidence="3" type="ORF">CSUI_002863</name>
</gene>
<dbReference type="AlphaFoldDB" id="A0A2C6KSF8"/>
<protein>
    <recommendedName>
        <fullName evidence="5">Transmembrane protein</fullName>
    </recommendedName>
</protein>
<keyword evidence="2" id="KW-0472">Membrane</keyword>
<evidence type="ECO:0000313" key="3">
    <source>
        <dbReference type="EMBL" id="PHJ23290.1"/>
    </source>
</evidence>
<name>A0A2C6KSF8_9APIC</name>
<feature type="transmembrane region" description="Helical" evidence="2">
    <location>
        <begin position="58"/>
        <end position="80"/>
    </location>
</feature>
<feature type="compositionally biased region" description="Basic and acidic residues" evidence="1">
    <location>
        <begin position="369"/>
        <end position="382"/>
    </location>
</feature>
<feature type="region of interest" description="Disordered" evidence="1">
    <location>
        <begin position="180"/>
        <end position="204"/>
    </location>
</feature>
<feature type="compositionally biased region" description="Basic and acidic residues" evidence="1">
    <location>
        <begin position="186"/>
        <end position="202"/>
    </location>
</feature>
<keyword evidence="2" id="KW-1133">Transmembrane helix</keyword>
<feature type="region of interest" description="Disordered" evidence="1">
    <location>
        <begin position="444"/>
        <end position="464"/>
    </location>
</feature>
<dbReference type="Proteomes" id="UP000221165">
    <property type="component" value="Unassembled WGS sequence"/>
</dbReference>
<dbReference type="OrthoDB" id="329950at2759"/>
<sequence>MSEGQYNNATLALTSQSVALRGPGRLRPANFRSVYGRSCGSRRSPTVLNAASRETMPLCGLAASVCGHAFLLCLAFFVLASSMQVARAEPDRSALHAALDSAEAVGRDSRQGATGPFRNQHEDYTDYAAQLLGWERLQSAVHNLQDFSLQGLQKNAEGINLYSTLQERLDKIRNRLTAAGLLEDPPASREELPSATHRDHGRAAAGESVAAVNFPGEADSEMLSGWPLEGLITALPAQIQEQIKKNLEIEQAILEQKLLMQQLALSKQIEEFRKEVGIDEWLELWSQLGSQVSDNAPPPEEPKVDSEAAELLDALVSKFPQLFTEPDGIQAEMPSPVRHKAVDGQPVSVDNQEKPQVLPKRTYATQENNQRRSESAGEHDKMQPAAGPSPTDSKNAPPPATLPRVQGVSYSATGAPSGRPGSGTTGGIDRAVAVTDVRSPVVSQSSDRLQNFQGAPFLSPPLPSSRNENGLLKVRPHHFFLDSTRNHGSHMSQLPLWQKTIFPPVSTLRRRWFGLQALEHQAKVSKDNLVAPAVRGTLDPRAATTDSPAKGVPPAAGGGAFPDGSLNLVRDTKEQAGVGIKPEVLKNGPLLTLVKTLRDMLALS</sequence>
<evidence type="ECO:0000256" key="1">
    <source>
        <dbReference type="SAM" id="MobiDB-lite"/>
    </source>
</evidence>
<dbReference type="EMBL" id="MIGC01001214">
    <property type="protein sequence ID" value="PHJ23290.1"/>
    <property type="molecule type" value="Genomic_DNA"/>
</dbReference>
<reference evidence="3 4" key="1">
    <citation type="journal article" date="2017" name="Int. J. Parasitol.">
        <title>The genome of the protozoan parasite Cystoisospora suis and a reverse vaccinology approach to identify vaccine candidates.</title>
        <authorList>
            <person name="Palmieri N."/>
            <person name="Shrestha A."/>
            <person name="Ruttkowski B."/>
            <person name="Beck T."/>
            <person name="Vogl C."/>
            <person name="Tomley F."/>
            <person name="Blake D.P."/>
            <person name="Joachim A."/>
        </authorList>
    </citation>
    <scope>NUCLEOTIDE SEQUENCE [LARGE SCALE GENOMIC DNA]</scope>
    <source>
        <strain evidence="3 4">Wien I</strain>
    </source>
</reference>
<accession>A0A2C6KSF8</accession>
<dbReference type="GeneID" id="94426273"/>
<keyword evidence="4" id="KW-1185">Reference proteome</keyword>
<organism evidence="3 4">
    <name type="scientific">Cystoisospora suis</name>
    <dbReference type="NCBI Taxonomy" id="483139"/>
    <lineage>
        <taxon>Eukaryota</taxon>
        <taxon>Sar</taxon>
        <taxon>Alveolata</taxon>
        <taxon>Apicomplexa</taxon>
        <taxon>Conoidasida</taxon>
        <taxon>Coccidia</taxon>
        <taxon>Eucoccidiorida</taxon>
        <taxon>Eimeriorina</taxon>
        <taxon>Sarcocystidae</taxon>
        <taxon>Cystoisospora</taxon>
    </lineage>
</organism>
<keyword evidence="2" id="KW-0812">Transmembrane</keyword>
<feature type="compositionally biased region" description="Polar residues" evidence="1">
    <location>
        <begin position="444"/>
        <end position="453"/>
    </location>
</feature>
<dbReference type="VEuPathDB" id="ToxoDB:CSUI_002863"/>
<feature type="region of interest" description="Disordered" evidence="1">
    <location>
        <begin position="340"/>
        <end position="428"/>
    </location>
</feature>
<feature type="region of interest" description="Disordered" evidence="1">
    <location>
        <begin position="539"/>
        <end position="563"/>
    </location>
</feature>
<dbReference type="RefSeq" id="XP_067924966.1">
    <property type="nucleotide sequence ID" value="XM_068063062.1"/>
</dbReference>
<comment type="caution">
    <text evidence="3">The sequence shown here is derived from an EMBL/GenBank/DDBJ whole genome shotgun (WGS) entry which is preliminary data.</text>
</comment>
<evidence type="ECO:0000313" key="4">
    <source>
        <dbReference type="Proteomes" id="UP000221165"/>
    </source>
</evidence>
<evidence type="ECO:0008006" key="5">
    <source>
        <dbReference type="Google" id="ProtNLM"/>
    </source>
</evidence>
<proteinExistence type="predicted"/>